<accession>A0AAQ3U5K5</accession>
<dbReference type="SMART" id="SM00256">
    <property type="entry name" value="FBOX"/>
    <property type="match status" value="1"/>
</dbReference>
<dbReference type="CDD" id="cd22160">
    <property type="entry name" value="F-box_AtFBL13-like"/>
    <property type="match status" value="1"/>
</dbReference>
<keyword evidence="3" id="KW-1185">Reference proteome</keyword>
<feature type="domain" description="F-box" evidence="1">
    <location>
        <begin position="23"/>
        <end position="59"/>
    </location>
</feature>
<gene>
    <name evidence="2" type="ORF">U9M48_032641</name>
</gene>
<reference evidence="2 3" key="1">
    <citation type="submission" date="2024-02" db="EMBL/GenBank/DDBJ databases">
        <title>High-quality chromosome-scale genome assembly of Pensacola bahiagrass (Paspalum notatum Flugge var. saurae).</title>
        <authorList>
            <person name="Vega J.M."/>
            <person name="Podio M."/>
            <person name="Orjuela J."/>
            <person name="Siena L.A."/>
            <person name="Pessino S.C."/>
            <person name="Combes M.C."/>
            <person name="Mariac C."/>
            <person name="Albertini E."/>
            <person name="Pupilli F."/>
            <person name="Ortiz J.P.A."/>
            <person name="Leblanc O."/>
        </authorList>
    </citation>
    <scope>NUCLEOTIDE SEQUENCE [LARGE SCALE GENOMIC DNA]</scope>
    <source>
        <strain evidence="2">R1</strain>
        <tissue evidence="2">Leaf</tissue>
    </source>
</reference>
<dbReference type="SUPFAM" id="SSF52047">
    <property type="entry name" value="RNI-like"/>
    <property type="match status" value="1"/>
</dbReference>
<dbReference type="InterPro" id="IPR055411">
    <property type="entry name" value="LRR_FXL15/At3g58940/PEG3-like"/>
</dbReference>
<dbReference type="EMBL" id="CP144751">
    <property type="protein sequence ID" value="WVZ85756.1"/>
    <property type="molecule type" value="Genomic_DNA"/>
</dbReference>
<evidence type="ECO:0000313" key="2">
    <source>
        <dbReference type="EMBL" id="WVZ85756.1"/>
    </source>
</evidence>
<evidence type="ECO:0000313" key="3">
    <source>
        <dbReference type="Proteomes" id="UP001341281"/>
    </source>
</evidence>
<dbReference type="AlphaFoldDB" id="A0AAQ3U5K5"/>
<dbReference type="Pfam" id="PF00646">
    <property type="entry name" value="F-box"/>
    <property type="match status" value="1"/>
</dbReference>
<dbReference type="InterPro" id="IPR053781">
    <property type="entry name" value="F-box_AtFBL13-like"/>
</dbReference>
<dbReference type="InterPro" id="IPR032675">
    <property type="entry name" value="LRR_dom_sf"/>
</dbReference>
<protein>
    <recommendedName>
        <fullName evidence="1">F-box domain-containing protein</fullName>
    </recommendedName>
</protein>
<evidence type="ECO:0000259" key="1">
    <source>
        <dbReference type="PROSITE" id="PS50181"/>
    </source>
</evidence>
<dbReference type="SUPFAM" id="SSF81383">
    <property type="entry name" value="F-box domain"/>
    <property type="match status" value="1"/>
</dbReference>
<organism evidence="2 3">
    <name type="scientific">Paspalum notatum var. saurae</name>
    <dbReference type="NCBI Taxonomy" id="547442"/>
    <lineage>
        <taxon>Eukaryota</taxon>
        <taxon>Viridiplantae</taxon>
        <taxon>Streptophyta</taxon>
        <taxon>Embryophyta</taxon>
        <taxon>Tracheophyta</taxon>
        <taxon>Spermatophyta</taxon>
        <taxon>Magnoliopsida</taxon>
        <taxon>Liliopsida</taxon>
        <taxon>Poales</taxon>
        <taxon>Poaceae</taxon>
        <taxon>PACMAD clade</taxon>
        <taxon>Panicoideae</taxon>
        <taxon>Andropogonodae</taxon>
        <taxon>Paspaleae</taxon>
        <taxon>Paspalinae</taxon>
        <taxon>Paspalum</taxon>
    </lineage>
</organism>
<dbReference type="PANTHER" id="PTHR34223">
    <property type="entry name" value="OS11G0201299 PROTEIN"/>
    <property type="match status" value="1"/>
</dbReference>
<dbReference type="InterPro" id="IPR053197">
    <property type="entry name" value="F-box_SCFL_complex_component"/>
</dbReference>
<dbReference type="InterPro" id="IPR001810">
    <property type="entry name" value="F-box_dom"/>
</dbReference>
<dbReference type="Proteomes" id="UP001341281">
    <property type="component" value="Chromosome 07"/>
</dbReference>
<proteinExistence type="predicted"/>
<dbReference type="PROSITE" id="PS50181">
    <property type="entry name" value="FBOX"/>
    <property type="match status" value="1"/>
</dbReference>
<dbReference type="PANTHER" id="PTHR34223:SF99">
    <property type="entry name" value="OS04G0440200 PROTEIN"/>
    <property type="match status" value="1"/>
</dbReference>
<dbReference type="Pfam" id="PF24758">
    <property type="entry name" value="LRR_At5g56370"/>
    <property type="match status" value="1"/>
</dbReference>
<dbReference type="Gene3D" id="3.80.10.10">
    <property type="entry name" value="Ribonuclease Inhibitor"/>
    <property type="match status" value="2"/>
</dbReference>
<dbReference type="InterPro" id="IPR036047">
    <property type="entry name" value="F-box-like_dom_sf"/>
</dbReference>
<sequence>MEAHGKRKHDDHNAGDTVCLGDGDRLSDLPDCLLHEIMSRMKAREVVQTCVLSRRWRYLWCSVPCLDVDQGEFKVAGARLADIHTAWDKFEEFAVILLRKVSIALLETFRLHITPDFYGDTYSRSASRWIRREIKYGGIIPREGLISYTAWRLKKLHLSNVSQLDELFAEHVRSGCPSLEHLELRSCRCEFRAINSNSLKNLVLRGCESKEFSEIASPTLQSLVLDGGSRIRCPFVISAPAVAHLFLVISPYTFQGGVAVHKMASIVKALIHPHLIGEDSNQLKGDLFKILHSVSNATSLELLAGSDVTVLGEESATFPEFKNLRNLELNGCNLSSDLQVSGHVLWNSPKLEMLTLSPSCWKALGEGSFSYPLLNNMRVLILDNYDPSSGLQPLQRLLRSSPVLEKLTLRCCKSSKDKKKKGGSKIKKVEDLMDFRCEKLKLTEIIYRDDNVCQLVELLLRISRNLPNNYIRFSKV</sequence>
<name>A0AAQ3U5K5_PASNO</name>
<dbReference type="Gene3D" id="1.20.1280.50">
    <property type="match status" value="1"/>
</dbReference>